<gene>
    <name evidence="2" type="ORF">NYO98_14165</name>
</gene>
<reference evidence="2" key="1">
    <citation type="submission" date="2022-08" db="EMBL/GenBank/DDBJ databases">
        <title>Genome sequencing of Nocardioides sp. STR2.</title>
        <authorList>
            <person name="So Y."/>
        </authorList>
    </citation>
    <scope>NUCLEOTIDE SEQUENCE</scope>
    <source>
        <strain evidence="2">STR2</strain>
    </source>
</reference>
<feature type="transmembrane region" description="Helical" evidence="1">
    <location>
        <begin position="279"/>
        <end position="300"/>
    </location>
</feature>
<keyword evidence="1" id="KW-0812">Transmembrane</keyword>
<feature type="transmembrane region" description="Helical" evidence="1">
    <location>
        <begin position="50"/>
        <end position="71"/>
    </location>
</feature>
<sequence length="446" mass="46277">MAPPETYDTPEAAAAEIERLRAEVARLQTSAPAAQAPVVTTERRGWWRPVVAGVLVLLAALLAPLSVLATWSNGQIQDTDRYLATVSPLADDPDVQAAIAARLEQVIFSYLDVDAAVDEVVTALEGRGLPDKAGATLSALSGPLATGIRGFVEDRILAVVQSDTFKQAWVEANRTAHEELVAALNGDTKGAVVIDRGEVSVNLATLINTVKQQLVDAGFAIADRIPEVDASFAIVKSDDLATAQSLLGVLDPLSTWLPVVGLALIGIAVAIARDRRRMVLVSGLAVAGSMLLLGATLNVIRPFYLDALPSSSSPAAAGAVYDQLVSFIRVALRGVLVIALTVAVVAWLSAPRGSGAAARSGLSRGVDQLRRGRSRVGDTGRLGVALATYRGPIRAAVVGLAAILYLAQDHPTGGTALAFVLVTAFVLLVLEVLAARPGPAGTGPQA</sequence>
<dbReference type="EMBL" id="JAPPUX010000004">
    <property type="protein sequence ID" value="MCY4727429.1"/>
    <property type="molecule type" value="Genomic_DNA"/>
</dbReference>
<name>A0ABT4CEP8_9ACTN</name>
<protein>
    <recommendedName>
        <fullName evidence="4">Integral membrane protein</fullName>
    </recommendedName>
</protein>
<evidence type="ECO:0000313" key="3">
    <source>
        <dbReference type="Proteomes" id="UP001074726"/>
    </source>
</evidence>
<comment type="caution">
    <text evidence="2">The sequence shown here is derived from an EMBL/GenBank/DDBJ whole genome shotgun (WGS) entry which is preliminary data.</text>
</comment>
<feature type="transmembrane region" description="Helical" evidence="1">
    <location>
        <begin position="253"/>
        <end position="272"/>
    </location>
</feature>
<dbReference type="RefSeq" id="WP_268112388.1">
    <property type="nucleotide sequence ID" value="NZ_JAPPUX010000004.1"/>
</dbReference>
<organism evidence="2 3">
    <name type="scientific">Nocardioides pini</name>
    <dbReference type="NCBI Taxonomy" id="2975053"/>
    <lineage>
        <taxon>Bacteria</taxon>
        <taxon>Bacillati</taxon>
        <taxon>Actinomycetota</taxon>
        <taxon>Actinomycetes</taxon>
        <taxon>Propionibacteriales</taxon>
        <taxon>Nocardioidaceae</taxon>
        <taxon>Nocardioides</taxon>
    </lineage>
</organism>
<evidence type="ECO:0000313" key="2">
    <source>
        <dbReference type="EMBL" id="MCY4727429.1"/>
    </source>
</evidence>
<feature type="transmembrane region" description="Helical" evidence="1">
    <location>
        <begin position="414"/>
        <end position="434"/>
    </location>
</feature>
<proteinExistence type="predicted"/>
<keyword evidence="3" id="KW-1185">Reference proteome</keyword>
<keyword evidence="1" id="KW-1133">Transmembrane helix</keyword>
<evidence type="ECO:0000256" key="1">
    <source>
        <dbReference type="SAM" id="Phobius"/>
    </source>
</evidence>
<keyword evidence="1" id="KW-0472">Membrane</keyword>
<feature type="transmembrane region" description="Helical" evidence="1">
    <location>
        <begin position="330"/>
        <end position="350"/>
    </location>
</feature>
<evidence type="ECO:0008006" key="4">
    <source>
        <dbReference type="Google" id="ProtNLM"/>
    </source>
</evidence>
<accession>A0ABT4CEP8</accession>
<dbReference type="Proteomes" id="UP001074726">
    <property type="component" value="Unassembled WGS sequence"/>
</dbReference>